<evidence type="ECO:0000313" key="2">
    <source>
        <dbReference type="Proteomes" id="UP000004994"/>
    </source>
</evidence>
<dbReference type="PaxDb" id="4081-Solyc01g016880.1.1"/>
<keyword evidence="2" id="KW-1185">Reference proteome</keyword>
<dbReference type="EnsemblPlants" id="Solyc01g016880.1.1">
    <property type="protein sequence ID" value="Solyc01g016880.1.1.1"/>
    <property type="gene ID" value="Solyc01g016880.1"/>
</dbReference>
<accession>A0A3Q7EBW8</accession>
<sequence>MPSNFRGLSAAHPTCSDCRCSSQLAHTGSTPCNLQAARNSGSRAVVGHTYALEVVSSPSPPVACPPQSCAVGRATAAVGRCRSISLTQGEFIEPSEQIFFVSI</sequence>
<reference evidence="1" key="1">
    <citation type="journal article" date="2012" name="Nature">
        <title>The tomato genome sequence provides insights into fleshy fruit evolution.</title>
        <authorList>
            <consortium name="Tomato Genome Consortium"/>
        </authorList>
    </citation>
    <scope>NUCLEOTIDE SEQUENCE [LARGE SCALE GENOMIC DNA]</scope>
    <source>
        <strain evidence="1">cv. Heinz 1706</strain>
    </source>
</reference>
<proteinExistence type="predicted"/>
<name>A0A3Q7EBW8_SOLLC</name>
<dbReference type="Gramene" id="Solyc01g016880.1.1">
    <property type="protein sequence ID" value="Solyc01g016880.1.1.1"/>
    <property type="gene ID" value="Solyc01g016880.1"/>
</dbReference>
<dbReference type="Proteomes" id="UP000004994">
    <property type="component" value="Chromosome 1"/>
</dbReference>
<protein>
    <submittedName>
        <fullName evidence="1">Uncharacterized protein</fullName>
    </submittedName>
</protein>
<organism evidence="1">
    <name type="scientific">Solanum lycopersicum</name>
    <name type="common">Tomato</name>
    <name type="synonym">Lycopersicon esculentum</name>
    <dbReference type="NCBI Taxonomy" id="4081"/>
    <lineage>
        <taxon>Eukaryota</taxon>
        <taxon>Viridiplantae</taxon>
        <taxon>Streptophyta</taxon>
        <taxon>Embryophyta</taxon>
        <taxon>Tracheophyta</taxon>
        <taxon>Spermatophyta</taxon>
        <taxon>Magnoliopsida</taxon>
        <taxon>eudicotyledons</taxon>
        <taxon>Gunneridae</taxon>
        <taxon>Pentapetalae</taxon>
        <taxon>asterids</taxon>
        <taxon>lamiids</taxon>
        <taxon>Solanales</taxon>
        <taxon>Solanaceae</taxon>
        <taxon>Solanoideae</taxon>
        <taxon>Solaneae</taxon>
        <taxon>Solanum</taxon>
        <taxon>Solanum subgen. Lycopersicon</taxon>
    </lineage>
</organism>
<dbReference type="InParanoid" id="A0A3Q7EBW8"/>
<evidence type="ECO:0000313" key="1">
    <source>
        <dbReference type="EnsemblPlants" id="Solyc01g016880.1.1.1"/>
    </source>
</evidence>
<reference evidence="1" key="2">
    <citation type="submission" date="2019-01" db="UniProtKB">
        <authorList>
            <consortium name="EnsemblPlants"/>
        </authorList>
    </citation>
    <scope>IDENTIFICATION</scope>
    <source>
        <strain evidence="1">cv. Heinz 1706</strain>
    </source>
</reference>
<dbReference type="AlphaFoldDB" id="A0A3Q7EBW8"/>